<evidence type="ECO:0000313" key="8">
    <source>
        <dbReference type="EMBL" id="KAG6443087.1"/>
    </source>
</evidence>
<sequence>MTTCVFRYCKNTSRNNKDSSCISFHRFAHPGHPKRDEWIRIVQKDRSEDSWLPTKYSFICSAHFQASDLYTTKTGKRFLKKSAIPAKNPLPAPTPKIIMPNYKSLLYPPRIIKLEEDSSKVPAAKKESSKKNIRLQRENECLKKKTKKLTSIMKQLKEKFGIDKQIKNQLFKQAKVVEIYCNTLQKKRKSRKKSQYAPSIRKFALTCNYYSPAAYKYVHKFFQNALPHPRALSKWYGSINAEPGFTNECFKNLELKFYSSSKPVVCSLVFGEMTLRKQKLFKEKKLGYVNFGDCPIEGQEEAVATQVLVFMLVSLSENWKIPLGYFLAAGISADTKASLIRICLIKCSEVGVFVPSVTFDGCPANFQAVEKLGCNFADVDNLKTYFIHPSTLDKVYVLVDPCHIIKLIRNTFENKKILYDEDGQLIKWQLLVNLTRLQQSRRLNFANKVTPRYIDFRNQVLKAKLATQLLSKSVANALILYDKELKFSQFRNSVGTVKFITTMNYLFDVLNSRSCHFYGYKRPLDSNNSQEIFDFLDNVKTYIGRLRFRLKKRRQIRMPNREPRVLINISEKRIVESKNNTGFVGALICIQSLKGLYTMLVEKSVIKYLSTYRLSQDHLHLFFGCIRRNSNNNNPNALQYRAGYKKALNHLELRSSFTENCIPLDNFTISNSSSVDVINDTAIMNRHDEEFQIVENERTLDSDRLAETNCIILADRLNTEQLTTVRKLIVGYLSGYVSRKLNKELKCEECVSSLVTSVRIWHHKLIHLKDMGGLCYSTEDVYKICLKTETIIRHLIKYKGHGKNCPRTFRNKKTIVSNTLKTFINSDIFDSLYLHSLQQPATLNHRTHLIRAVIEEYAKIRLHHKATTDLQIHCSTKRQKLTKLILFEGKSDIHYVAAPSDFTRVMMKNGDIEKMLPIFNLRNKLCAV</sequence>
<evidence type="ECO:0000259" key="7">
    <source>
        <dbReference type="PROSITE" id="PS50950"/>
    </source>
</evidence>
<dbReference type="InterPro" id="IPR048365">
    <property type="entry name" value="TNP-like_RNaseH_N"/>
</dbReference>
<keyword evidence="3" id="KW-0862">Zinc</keyword>
<dbReference type="Pfam" id="PF21787">
    <property type="entry name" value="TNP-like_RNaseH_N"/>
    <property type="match status" value="1"/>
</dbReference>
<dbReference type="InterPro" id="IPR048366">
    <property type="entry name" value="TNP-like_GBD"/>
</dbReference>
<keyword evidence="9" id="KW-1185">Reference proteome</keyword>
<comment type="caution">
    <text evidence="8">The sequence shown here is derived from an EMBL/GenBank/DDBJ whole genome shotgun (WGS) entry which is preliminary data.</text>
</comment>
<evidence type="ECO:0000256" key="2">
    <source>
        <dbReference type="ARBA" id="ARBA00022771"/>
    </source>
</evidence>
<feature type="coiled-coil region" evidence="6">
    <location>
        <begin position="125"/>
        <end position="159"/>
    </location>
</feature>
<organism evidence="8 9">
    <name type="scientific">Manduca sexta</name>
    <name type="common">Tobacco hawkmoth</name>
    <name type="synonym">Tobacco hornworm</name>
    <dbReference type="NCBI Taxonomy" id="7130"/>
    <lineage>
        <taxon>Eukaryota</taxon>
        <taxon>Metazoa</taxon>
        <taxon>Ecdysozoa</taxon>
        <taxon>Arthropoda</taxon>
        <taxon>Hexapoda</taxon>
        <taxon>Insecta</taxon>
        <taxon>Pterygota</taxon>
        <taxon>Neoptera</taxon>
        <taxon>Endopterygota</taxon>
        <taxon>Lepidoptera</taxon>
        <taxon>Glossata</taxon>
        <taxon>Ditrysia</taxon>
        <taxon>Bombycoidea</taxon>
        <taxon>Sphingidae</taxon>
        <taxon>Sphinginae</taxon>
        <taxon>Sphingini</taxon>
        <taxon>Manduca</taxon>
    </lineage>
</organism>
<dbReference type="InterPro" id="IPR048367">
    <property type="entry name" value="TNP-like_RNaseH_C"/>
</dbReference>
<name>A0A921YQS5_MANSE</name>
<dbReference type="EMBL" id="JH668299">
    <property type="protein sequence ID" value="KAG6443087.1"/>
    <property type="molecule type" value="Genomic_DNA"/>
</dbReference>
<evidence type="ECO:0000256" key="4">
    <source>
        <dbReference type="ARBA" id="ARBA00023125"/>
    </source>
</evidence>
<keyword evidence="4 5" id="KW-0238">DNA-binding</keyword>
<gene>
    <name evidence="8" type="ORF">O3G_MSEX002641</name>
</gene>
<dbReference type="Pfam" id="PF12017">
    <property type="entry name" value="Tnp_P_element"/>
    <property type="match status" value="1"/>
</dbReference>
<reference evidence="8" key="2">
    <citation type="submission" date="2020-12" db="EMBL/GenBank/DDBJ databases">
        <authorList>
            <person name="Kanost M."/>
        </authorList>
    </citation>
    <scope>NUCLEOTIDE SEQUENCE</scope>
</reference>
<dbReference type="PANTHER" id="PTHR47577:SF2">
    <property type="entry name" value="THAP DOMAIN CONTAINING 9"/>
    <property type="match status" value="1"/>
</dbReference>
<evidence type="ECO:0000313" key="9">
    <source>
        <dbReference type="Proteomes" id="UP000791440"/>
    </source>
</evidence>
<proteinExistence type="predicted"/>
<dbReference type="Proteomes" id="UP000791440">
    <property type="component" value="Unassembled WGS sequence"/>
</dbReference>
<evidence type="ECO:0000256" key="1">
    <source>
        <dbReference type="ARBA" id="ARBA00022723"/>
    </source>
</evidence>
<dbReference type="PANTHER" id="PTHR47577">
    <property type="entry name" value="THAP DOMAIN-CONTAINING PROTEIN 6"/>
    <property type="match status" value="1"/>
</dbReference>
<dbReference type="AlphaFoldDB" id="A0A921YQS5"/>
<dbReference type="InterPro" id="IPR006612">
    <property type="entry name" value="THAP_Znf"/>
</dbReference>
<dbReference type="InterPro" id="IPR021896">
    <property type="entry name" value="THAP9-like_HTH"/>
</dbReference>
<dbReference type="GO" id="GO:0008270">
    <property type="term" value="F:zinc ion binding"/>
    <property type="evidence" value="ECO:0007669"/>
    <property type="project" value="UniProtKB-KW"/>
</dbReference>
<keyword evidence="1" id="KW-0479">Metal-binding</keyword>
<evidence type="ECO:0000256" key="3">
    <source>
        <dbReference type="ARBA" id="ARBA00022833"/>
    </source>
</evidence>
<evidence type="ECO:0000256" key="5">
    <source>
        <dbReference type="PROSITE-ProRule" id="PRU00309"/>
    </source>
</evidence>
<keyword evidence="6" id="KW-0175">Coiled coil</keyword>
<dbReference type="PROSITE" id="PS00028">
    <property type="entry name" value="ZINC_FINGER_C2H2_1"/>
    <property type="match status" value="1"/>
</dbReference>
<protein>
    <recommendedName>
        <fullName evidence="7">THAP-type domain-containing protein</fullName>
    </recommendedName>
</protein>
<feature type="domain" description="THAP-type" evidence="7">
    <location>
        <begin position="1"/>
        <end position="88"/>
    </location>
</feature>
<dbReference type="Pfam" id="PF21789">
    <property type="entry name" value="TNP-like_RNaseH_C"/>
    <property type="match status" value="1"/>
</dbReference>
<reference evidence="8" key="1">
    <citation type="journal article" date="2016" name="Insect Biochem. Mol. Biol.">
        <title>Multifaceted biological insights from a draft genome sequence of the tobacco hornworm moth, Manduca sexta.</title>
        <authorList>
            <person name="Kanost M.R."/>
            <person name="Arrese E.L."/>
            <person name="Cao X."/>
            <person name="Chen Y.R."/>
            <person name="Chellapilla S."/>
            <person name="Goldsmith M.R."/>
            <person name="Grosse-Wilde E."/>
            <person name="Heckel D.G."/>
            <person name="Herndon N."/>
            <person name="Jiang H."/>
            <person name="Papanicolaou A."/>
            <person name="Qu J."/>
            <person name="Soulages J.L."/>
            <person name="Vogel H."/>
            <person name="Walters J."/>
            <person name="Waterhouse R.M."/>
            <person name="Ahn S.J."/>
            <person name="Almeida F.C."/>
            <person name="An C."/>
            <person name="Aqrawi P."/>
            <person name="Bretschneider A."/>
            <person name="Bryant W.B."/>
            <person name="Bucks S."/>
            <person name="Chao H."/>
            <person name="Chevignon G."/>
            <person name="Christen J.M."/>
            <person name="Clarke D.F."/>
            <person name="Dittmer N.T."/>
            <person name="Ferguson L.C.F."/>
            <person name="Garavelou S."/>
            <person name="Gordon K.H.J."/>
            <person name="Gunaratna R.T."/>
            <person name="Han Y."/>
            <person name="Hauser F."/>
            <person name="He Y."/>
            <person name="Heidel-Fischer H."/>
            <person name="Hirsh A."/>
            <person name="Hu Y."/>
            <person name="Jiang H."/>
            <person name="Kalra D."/>
            <person name="Klinner C."/>
            <person name="Konig C."/>
            <person name="Kovar C."/>
            <person name="Kroll A.R."/>
            <person name="Kuwar S.S."/>
            <person name="Lee S.L."/>
            <person name="Lehman R."/>
            <person name="Li K."/>
            <person name="Li Z."/>
            <person name="Liang H."/>
            <person name="Lovelace S."/>
            <person name="Lu Z."/>
            <person name="Mansfield J.H."/>
            <person name="McCulloch K.J."/>
            <person name="Mathew T."/>
            <person name="Morton B."/>
            <person name="Muzny D.M."/>
            <person name="Neunemann D."/>
            <person name="Ongeri F."/>
            <person name="Pauchet Y."/>
            <person name="Pu L.L."/>
            <person name="Pyrousis I."/>
            <person name="Rao X.J."/>
            <person name="Redding A."/>
            <person name="Roesel C."/>
            <person name="Sanchez-Gracia A."/>
            <person name="Schaack S."/>
            <person name="Shukla A."/>
            <person name="Tetreau G."/>
            <person name="Wang Y."/>
            <person name="Xiong G.H."/>
            <person name="Traut W."/>
            <person name="Walsh T.K."/>
            <person name="Worley K.C."/>
            <person name="Wu D."/>
            <person name="Wu W."/>
            <person name="Wu Y.Q."/>
            <person name="Zhang X."/>
            <person name="Zou Z."/>
            <person name="Zucker H."/>
            <person name="Briscoe A.D."/>
            <person name="Burmester T."/>
            <person name="Clem R.J."/>
            <person name="Feyereisen R."/>
            <person name="Grimmelikhuijzen C.J.P."/>
            <person name="Hamodrakas S.J."/>
            <person name="Hansson B.S."/>
            <person name="Huguet E."/>
            <person name="Jermiin L.S."/>
            <person name="Lan Q."/>
            <person name="Lehman H.K."/>
            <person name="Lorenzen M."/>
            <person name="Merzendorfer H."/>
            <person name="Michalopoulos I."/>
            <person name="Morton D.B."/>
            <person name="Muthukrishnan S."/>
            <person name="Oakeshott J.G."/>
            <person name="Palmer W."/>
            <person name="Park Y."/>
            <person name="Passarelli A.L."/>
            <person name="Rozas J."/>
            <person name="Schwartz L.M."/>
            <person name="Smith W."/>
            <person name="Southgate A."/>
            <person name="Vilcinskas A."/>
            <person name="Vogt R."/>
            <person name="Wang P."/>
            <person name="Werren J."/>
            <person name="Yu X.Q."/>
            <person name="Zhou J.J."/>
            <person name="Brown S.J."/>
            <person name="Scherer S.E."/>
            <person name="Richards S."/>
            <person name="Blissard G.W."/>
        </authorList>
    </citation>
    <scope>NUCLEOTIDE SEQUENCE</scope>
</reference>
<dbReference type="InterPro" id="IPR013087">
    <property type="entry name" value="Znf_C2H2_type"/>
</dbReference>
<keyword evidence="2 5" id="KW-0863">Zinc-finger</keyword>
<evidence type="ECO:0000256" key="6">
    <source>
        <dbReference type="SAM" id="Coils"/>
    </source>
</evidence>
<dbReference type="SMART" id="SM00980">
    <property type="entry name" value="THAP"/>
    <property type="match status" value="1"/>
</dbReference>
<dbReference type="PROSITE" id="PS50950">
    <property type="entry name" value="ZF_THAP"/>
    <property type="match status" value="1"/>
</dbReference>
<dbReference type="GO" id="GO:0003677">
    <property type="term" value="F:DNA binding"/>
    <property type="evidence" value="ECO:0007669"/>
    <property type="project" value="UniProtKB-UniRule"/>
</dbReference>
<accession>A0A921YQS5</accession>
<dbReference type="Pfam" id="PF05485">
    <property type="entry name" value="THAP"/>
    <property type="match status" value="1"/>
</dbReference>
<dbReference type="Pfam" id="PF21788">
    <property type="entry name" value="TNP-like_GBD"/>
    <property type="match status" value="1"/>
</dbReference>